<reference evidence="1" key="1">
    <citation type="thesis" date="2020" institute="ProQuest LLC" country="789 East Eisenhower Parkway, Ann Arbor, MI, USA">
        <title>Comparative Genomics and Chromosome Evolution.</title>
        <authorList>
            <person name="Mudd A.B."/>
        </authorList>
    </citation>
    <scope>NUCLEOTIDE SEQUENCE</scope>
    <source>
        <strain evidence="1">237g6f4</strain>
        <tissue evidence="1">Blood</tissue>
    </source>
</reference>
<proteinExistence type="predicted"/>
<dbReference type="AlphaFoldDB" id="A0AAV7BT53"/>
<dbReference type="EMBL" id="WNYA01000004">
    <property type="protein sequence ID" value="KAG8575839.1"/>
    <property type="molecule type" value="Genomic_DNA"/>
</dbReference>
<comment type="caution">
    <text evidence="1">The sequence shown here is derived from an EMBL/GenBank/DDBJ whole genome shotgun (WGS) entry which is preliminary data.</text>
</comment>
<dbReference type="Proteomes" id="UP000824782">
    <property type="component" value="Unassembled WGS sequence"/>
</dbReference>
<gene>
    <name evidence="1" type="ORF">GDO81_009683</name>
</gene>
<keyword evidence="2" id="KW-1185">Reference proteome</keyword>
<protein>
    <submittedName>
        <fullName evidence="1">Uncharacterized protein</fullName>
    </submittedName>
</protein>
<evidence type="ECO:0000313" key="1">
    <source>
        <dbReference type="EMBL" id="KAG8575839.1"/>
    </source>
</evidence>
<sequence>MSKKPWGTIVPAPFPLGHQILSNREIDNVVQRLHSSKQCTRCASPIFTYHSKRSKVLDSGGLSQLLGRLTLNSKEKAPDRKRIAEGKILQMGVVNSYAWKGWN</sequence>
<evidence type="ECO:0000313" key="2">
    <source>
        <dbReference type="Proteomes" id="UP000824782"/>
    </source>
</evidence>
<name>A0AAV7BT53_ENGPU</name>
<accession>A0AAV7BT53</accession>
<organism evidence="1 2">
    <name type="scientific">Engystomops pustulosus</name>
    <name type="common">Tungara frog</name>
    <name type="synonym">Physalaemus pustulosus</name>
    <dbReference type="NCBI Taxonomy" id="76066"/>
    <lineage>
        <taxon>Eukaryota</taxon>
        <taxon>Metazoa</taxon>
        <taxon>Chordata</taxon>
        <taxon>Craniata</taxon>
        <taxon>Vertebrata</taxon>
        <taxon>Euteleostomi</taxon>
        <taxon>Amphibia</taxon>
        <taxon>Batrachia</taxon>
        <taxon>Anura</taxon>
        <taxon>Neobatrachia</taxon>
        <taxon>Hyloidea</taxon>
        <taxon>Leptodactylidae</taxon>
        <taxon>Leiuperinae</taxon>
        <taxon>Engystomops</taxon>
    </lineage>
</organism>